<feature type="region of interest" description="Disordered" evidence="1">
    <location>
        <begin position="135"/>
        <end position="171"/>
    </location>
</feature>
<dbReference type="EMBL" id="CH445329">
    <property type="protein sequence ID" value="EAT88956.1"/>
    <property type="molecule type" value="Genomic_DNA"/>
</dbReference>
<gene>
    <name evidence="2" type="ORF">SNOG_03751</name>
</gene>
<organism evidence="2 3">
    <name type="scientific">Phaeosphaeria nodorum (strain SN15 / ATCC MYA-4574 / FGSC 10173)</name>
    <name type="common">Glume blotch fungus</name>
    <name type="synonym">Parastagonospora nodorum</name>
    <dbReference type="NCBI Taxonomy" id="321614"/>
    <lineage>
        <taxon>Eukaryota</taxon>
        <taxon>Fungi</taxon>
        <taxon>Dikarya</taxon>
        <taxon>Ascomycota</taxon>
        <taxon>Pezizomycotina</taxon>
        <taxon>Dothideomycetes</taxon>
        <taxon>Pleosporomycetidae</taxon>
        <taxon>Pleosporales</taxon>
        <taxon>Pleosporineae</taxon>
        <taxon>Phaeosphaeriaceae</taxon>
        <taxon>Parastagonospora</taxon>
    </lineage>
</organism>
<proteinExistence type="predicted"/>
<dbReference type="Proteomes" id="UP000001055">
    <property type="component" value="Unassembled WGS sequence"/>
</dbReference>
<dbReference type="RefSeq" id="XP_001794299.1">
    <property type="nucleotide sequence ID" value="XM_001794247.1"/>
</dbReference>
<accession>Q0UWW3</accession>
<name>Q0UWW3_PHANO</name>
<dbReference type="GeneID" id="5971162"/>
<dbReference type="AlphaFoldDB" id="Q0UWW3"/>
<dbReference type="InParanoid" id="Q0UWW3"/>
<feature type="region of interest" description="Disordered" evidence="1">
    <location>
        <begin position="48"/>
        <end position="78"/>
    </location>
</feature>
<feature type="region of interest" description="Disordered" evidence="1">
    <location>
        <begin position="90"/>
        <end position="121"/>
    </location>
</feature>
<evidence type="ECO:0000313" key="3">
    <source>
        <dbReference type="Proteomes" id="UP000001055"/>
    </source>
</evidence>
<dbReference type="KEGG" id="pno:SNOG_03751"/>
<protein>
    <submittedName>
        <fullName evidence="2">Uncharacterized protein</fullName>
    </submittedName>
</protein>
<dbReference type="VEuPathDB" id="FungiDB:JI435_037520"/>
<evidence type="ECO:0000313" key="2">
    <source>
        <dbReference type="EMBL" id="EAT88956.1"/>
    </source>
</evidence>
<sequence>MDILGSCERSGTRSRNWLETSTQSAELFHGLSMARKTTSIERLEQRNRVARAEAARSAPKKIAPTSDDRARARSTAMSGLLGKQLANISDTLAKASQRRNAEVQRRSPQPPAAPTASAPVPTEFYLTSDIVAGSSAIGSPSVPSHKPQTKPTLQSPGQYDLDLSKANTIMG</sequence>
<evidence type="ECO:0000256" key="1">
    <source>
        <dbReference type="SAM" id="MobiDB-lite"/>
    </source>
</evidence>
<reference evidence="3" key="1">
    <citation type="journal article" date="2007" name="Plant Cell">
        <title>Dothideomycete-plant interactions illuminated by genome sequencing and EST analysis of the wheat pathogen Stagonospora nodorum.</title>
        <authorList>
            <person name="Hane J.K."/>
            <person name="Lowe R.G."/>
            <person name="Solomon P.S."/>
            <person name="Tan K.C."/>
            <person name="Schoch C.L."/>
            <person name="Spatafora J.W."/>
            <person name="Crous P.W."/>
            <person name="Kodira C."/>
            <person name="Birren B.W."/>
            <person name="Galagan J.E."/>
            <person name="Torriani S.F."/>
            <person name="McDonald B.A."/>
            <person name="Oliver R.P."/>
        </authorList>
    </citation>
    <scope>NUCLEOTIDE SEQUENCE [LARGE SCALE GENOMIC DNA]</scope>
    <source>
        <strain evidence="3">SN15 / ATCC MYA-4574 / FGSC 10173</strain>
    </source>
</reference>